<reference evidence="2" key="2">
    <citation type="submission" date="2023-03" db="EMBL/GenBank/DDBJ databases">
        <authorList>
            <person name="Inwood S.N."/>
            <person name="Skelly J.G."/>
            <person name="Guhlin J."/>
            <person name="Harrop T.W.R."/>
            <person name="Goldson S.G."/>
            <person name="Dearden P.K."/>
        </authorList>
    </citation>
    <scope>NUCLEOTIDE SEQUENCE</scope>
    <source>
        <strain evidence="2">Lincoln</strain>
        <tissue evidence="2">Whole body</tissue>
    </source>
</reference>
<gene>
    <name evidence="2" type="ORF">PV327_007910</name>
</gene>
<evidence type="ECO:0000313" key="2">
    <source>
        <dbReference type="EMBL" id="KAK0179087.1"/>
    </source>
</evidence>
<dbReference type="AlphaFoldDB" id="A0AA39G066"/>
<dbReference type="Proteomes" id="UP001168972">
    <property type="component" value="Unassembled WGS sequence"/>
</dbReference>
<feature type="region of interest" description="Disordered" evidence="1">
    <location>
        <begin position="1"/>
        <end position="21"/>
    </location>
</feature>
<feature type="region of interest" description="Disordered" evidence="1">
    <location>
        <begin position="471"/>
        <end position="500"/>
    </location>
</feature>
<protein>
    <submittedName>
        <fullName evidence="2">Uncharacterized protein</fullName>
    </submittedName>
</protein>
<feature type="compositionally biased region" description="Low complexity" evidence="1">
    <location>
        <begin position="363"/>
        <end position="377"/>
    </location>
</feature>
<feature type="region of interest" description="Disordered" evidence="1">
    <location>
        <begin position="347"/>
        <end position="399"/>
    </location>
</feature>
<accession>A0AA39G066</accession>
<reference evidence="2" key="1">
    <citation type="journal article" date="2023" name="bioRxiv">
        <title>Scaffold-level genome assemblies of two parasitoid biocontrol wasps reveal the parthenogenesis mechanism and an associated novel virus.</title>
        <authorList>
            <person name="Inwood S."/>
            <person name="Skelly J."/>
            <person name="Guhlin J."/>
            <person name="Harrop T."/>
            <person name="Goldson S."/>
            <person name="Dearden P."/>
        </authorList>
    </citation>
    <scope>NUCLEOTIDE SEQUENCE</scope>
    <source>
        <strain evidence="2">Lincoln</strain>
        <tissue evidence="2">Whole body</tissue>
    </source>
</reference>
<dbReference type="EMBL" id="JAQQBR010000004">
    <property type="protein sequence ID" value="KAK0179087.1"/>
    <property type="molecule type" value="Genomic_DNA"/>
</dbReference>
<sequence length="500" mass="56813">MSRMNRNQERCQQQQQQQQNNRVYNNRIYQNRQQNLNQHYQNPDFLRIIRELNRNRELQEHEENIYERLDSDDDDDDNDVNNIIVDNNFEEINESDRNEINNGDHTYERIDNRPWYRGNINSRANNCNGTNNFSAASSSSSTSSAIIWNTNRYDTPRDFYLSNNDCFNNRFVGLSRNCFSTDNVALATNGRYVYHVGHNCMCQFCTRLPFIRYHICQRCNSFHDRLRCYDSGNPTDSLSGNTRHYIYQVSRSCRCSYCRGEYSFPRFPISASRLVDSLRRGDCQCRNSTNCSCRNRMFSSSNSAIYIGRIGFVQSVNNPLYANPTIYVGRLERPSCSASSINQEGGAIASGSSGADVNINEPSTSSASQSIANTSSTPSVTADAGPSVEQRINSNPGPSNVLVLPINNIVDRQHTCDDSCIRNHPNNVSVGGGLCQFVNRTERSECHSSGAAGGRISYHWWFVNRWLPPWGSQNERNSDSAPRVEEPRDPPGSDSDEGLN</sequence>
<evidence type="ECO:0000256" key="1">
    <source>
        <dbReference type="SAM" id="MobiDB-lite"/>
    </source>
</evidence>
<proteinExistence type="predicted"/>
<evidence type="ECO:0000313" key="3">
    <source>
        <dbReference type="Proteomes" id="UP001168972"/>
    </source>
</evidence>
<keyword evidence="3" id="KW-1185">Reference proteome</keyword>
<feature type="compositionally biased region" description="Basic and acidic residues" evidence="1">
    <location>
        <begin position="476"/>
        <end position="491"/>
    </location>
</feature>
<name>A0AA39G066_MICHY</name>
<comment type="caution">
    <text evidence="2">The sequence shown here is derived from an EMBL/GenBank/DDBJ whole genome shotgun (WGS) entry which is preliminary data.</text>
</comment>
<organism evidence="2 3">
    <name type="scientific">Microctonus hyperodae</name>
    <name type="common">Parasitoid wasp</name>
    <dbReference type="NCBI Taxonomy" id="165561"/>
    <lineage>
        <taxon>Eukaryota</taxon>
        <taxon>Metazoa</taxon>
        <taxon>Ecdysozoa</taxon>
        <taxon>Arthropoda</taxon>
        <taxon>Hexapoda</taxon>
        <taxon>Insecta</taxon>
        <taxon>Pterygota</taxon>
        <taxon>Neoptera</taxon>
        <taxon>Endopterygota</taxon>
        <taxon>Hymenoptera</taxon>
        <taxon>Apocrita</taxon>
        <taxon>Ichneumonoidea</taxon>
        <taxon>Braconidae</taxon>
        <taxon>Euphorinae</taxon>
        <taxon>Microctonus</taxon>
    </lineage>
</organism>